<dbReference type="Proteomes" id="UP001525968">
    <property type="component" value="Unassembled WGS sequence"/>
</dbReference>
<evidence type="ECO:0000256" key="1">
    <source>
        <dbReference type="SAM" id="Phobius"/>
    </source>
</evidence>
<gene>
    <name evidence="3" type="ORF">N0K08_14490</name>
</gene>
<evidence type="ECO:0008006" key="5">
    <source>
        <dbReference type="Google" id="ProtNLM"/>
    </source>
</evidence>
<protein>
    <recommendedName>
        <fullName evidence="5">VWA domain-containing protein</fullName>
    </recommendedName>
</protein>
<reference evidence="3 4" key="1">
    <citation type="submission" date="2022-09" db="EMBL/GenBank/DDBJ databases">
        <title>Draft genome of isolate Be4.</title>
        <authorList>
            <person name="Sanchez-Castro I."/>
            <person name="Martinez-Rodriguez P."/>
            <person name="Descostes M."/>
            <person name="Merroun M."/>
        </authorList>
    </citation>
    <scope>NUCLEOTIDE SEQUENCE [LARGE SCALE GENOMIC DNA]</scope>
    <source>
        <strain evidence="3 4">Be4</strain>
    </source>
</reference>
<feature type="chain" id="PRO_5045446656" description="VWA domain-containing protein" evidence="2">
    <location>
        <begin position="21"/>
        <end position="495"/>
    </location>
</feature>
<organism evidence="3 4">
    <name type="scientific">Acidovorax bellezanensis</name>
    <dbReference type="NCBI Taxonomy" id="2976702"/>
    <lineage>
        <taxon>Bacteria</taxon>
        <taxon>Pseudomonadati</taxon>
        <taxon>Pseudomonadota</taxon>
        <taxon>Betaproteobacteria</taxon>
        <taxon>Burkholderiales</taxon>
        <taxon>Comamonadaceae</taxon>
        <taxon>Acidovorax</taxon>
    </lineage>
</organism>
<name>A0ABT2PNL5_9BURK</name>
<dbReference type="RefSeq" id="WP_261501101.1">
    <property type="nucleotide sequence ID" value="NZ_JAODYH010000007.1"/>
</dbReference>
<dbReference type="EMBL" id="JAODYH010000007">
    <property type="protein sequence ID" value="MCT9811850.1"/>
    <property type="molecule type" value="Genomic_DNA"/>
</dbReference>
<keyword evidence="1" id="KW-0812">Transmembrane</keyword>
<accession>A0ABT2PNL5</accession>
<evidence type="ECO:0000313" key="3">
    <source>
        <dbReference type="EMBL" id="MCT9811850.1"/>
    </source>
</evidence>
<keyword evidence="2" id="KW-0732">Signal</keyword>
<keyword evidence="1" id="KW-0472">Membrane</keyword>
<sequence length="495" mass="52892">MKRWTVAAACALAAWSPAWAQAPMQHAFLVQNSGWMEPFYADAASQLKPLVAAVAAAVAQPQDRVTTLAFNQSAGANVSPRLLSQAQGAGQVAKDLAGLEVARKGQGPRGALADTDFREAVLGTITGPFQQAPGVLWIFTNNKNSPNNDAQTSERNREFYHLLHSEPSITKTLAFPLRMPVKGQLFEAQGLMVYALAYGAPAAQALDRILAEGRLSKVLTKPPARLKPVDQDALRIVPQSIKNAPHMQASLASDQRTLVLDVDPAYLAPKVTLQASLQNLFYPYAIESARVQGRLLAPQGSSALQVDPPMVQALAPAASQPVEVHLTLPVEHVPSAWSMPALSAMGKQVLIPLQVELGLSEQRLAVSEDFSQDMRALFPGDPISEVFTPPASVRASQVNVPLLLRVQYPLAPVLTVVGGLLLLLGGLLALGLLGNRSRRYAVVIDGQPRNVVLKAFARQSLRNLQGEEVGVIRSGLGAPRIVSVNEGHSLTLGKS</sequence>
<feature type="transmembrane region" description="Helical" evidence="1">
    <location>
        <begin position="410"/>
        <end position="433"/>
    </location>
</feature>
<evidence type="ECO:0000313" key="4">
    <source>
        <dbReference type="Proteomes" id="UP001525968"/>
    </source>
</evidence>
<comment type="caution">
    <text evidence="3">The sequence shown here is derived from an EMBL/GenBank/DDBJ whole genome shotgun (WGS) entry which is preliminary data.</text>
</comment>
<keyword evidence="1" id="KW-1133">Transmembrane helix</keyword>
<evidence type="ECO:0000256" key="2">
    <source>
        <dbReference type="SAM" id="SignalP"/>
    </source>
</evidence>
<proteinExistence type="predicted"/>
<feature type="signal peptide" evidence="2">
    <location>
        <begin position="1"/>
        <end position="20"/>
    </location>
</feature>
<keyword evidence="4" id="KW-1185">Reference proteome</keyword>